<dbReference type="GeneID" id="36346823"/>
<feature type="transmembrane region" description="Helical" evidence="1">
    <location>
        <begin position="227"/>
        <end position="251"/>
    </location>
</feature>
<dbReference type="AlphaFoldDB" id="W6TZ83"/>
<evidence type="ECO:0000313" key="3">
    <source>
        <dbReference type="Proteomes" id="UP000019149"/>
    </source>
</evidence>
<dbReference type="CTD" id="36346823"/>
<dbReference type="Proteomes" id="UP000019149">
    <property type="component" value="Unassembled WGS sequence"/>
</dbReference>
<evidence type="ECO:0000313" key="2">
    <source>
        <dbReference type="EMBL" id="EUB54033.1"/>
    </source>
</evidence>
<gene>
    <name evidence="2" type="ORF">EGR_11110</name>
</gene>
<sequence>MGQCCISISPHIPVSIHTRNDCGGDIATDEGSDTEKATMLRPAAHQMTVTLRQAVALVCLTSLSTRKSQLLSLNLAIVAVKRFSIYASLSLLEESALLSSHKYGRIFGQNVFSFKYLNDLAAFMTAFAKVSLSPTGGIFSVDTARIIGLAISTMANFSFISTTFLVVQESTEHVKTWLSTVLATAPNRISGGVLTSPELKAFEAYQDVLKSFCCTDCSPILLSTRNLPLAVAALVSVVASLILSCLHLIILGDTMLILVGSDDSGLFVLRALNVPGVVICAAVRSDGVWCCDFYVRDAVGRKEQTLMRMKSTSSQILMLLNNSAVVALFLGM</sequence>
<dbReference type="EMBL" id="APAU02000386">
    <property type="protein sequence ID" value="EUB54033.1"/>
    <property type="molecule type" value="Genomic_DNA"/>
</dbReference>
<protein>
    <submittedName>
        <fullName evidence="2">Uncharacterized protein</fullName>
    </submittedName>
</protein>
<reference evidence="2 3" key="1">
    <citation type="journal article" date="2013" name="Nat. Genet.">
        <title>The genome of the hydatid tapeworm Echinococcus granulosus.</title>
        <authorList>
            <person name="Zheng H."/>
            <person name="Zhang W."/>
            <person name="Zhang L."/>
            <person name="Zhang Z."/>
            <person name="Li J."/>
            <person name="Lu G."/>
            <person name="Zhu Y."/>
            <person name="Wang Y."/>
            <person name="Huang Y."/>
            <person name="Liu J."/>
            <person name="Kang H."/>
            <person name="Chen J."/>
            <person name="Wang L."/>
            <person name="Chen A."/>
            <person name="Yu S."/>
            <person name="Gao Z."/>
            <person name="Jin L."/>
            <person name="Gu W."/>
            <person name="Wang Z."/>
            <person name="Zhao L."/>
            <person name="Shi B."/>
            <person name="Wen H."/>
            <person name="Lin R."/>
            <person name="Jones M.K."/>
            <person name="Brejova B."/>
            <person name="Vinar T."/>
            <person name="Zhao G."/>
            <person name="McManus D.P."/>
            <person name="Chen Z."/>
            <person name="Zhou Y."/>
            <person name="Wang S."/>
        </authorList>
    </citation>
    <scope>NUCLEOTIDE SEQUENCE [LARGE SCALE GENOMIC DNA]</scope>
</reference>
<accession>W6TZ83</accession>
<dbReference type="OrthoDB" id="193905at2759"/>
<dbReference type="RefSeq" id="XP_024345229.1">
    <property type="nucleotide sequence ID" value="XM_024500357.1"/>
</dbReference>
<dbReference type="STRING" id="6210.W6TZ83"/>
<keyword evidence="1" id="KW-0472">Membrane</keyword>
<evidence type="ECO:0000256" key="1">
    <source>
        <dbReference type="SAM" id="Phobius"/>
    </source>
</evidence>
<keyword evidence="1" id="KW-0812">Transmembrane</keyword>
<keyword evidence="1" id="KW-1133">Transmembrane helix</keyword>
<proteinExistence type="predicted"/>
<keyword evidence="3" id="KW-1185">Reference proteome</keyword>
<dbReference type="KEGG" id="egl:EGR_11110"/>
<comment type="caution">
    <text evidence="2">The sequence shown here is derived from an EMBL/GenBank/DDBJ whole genome shotgun (WGS) entry which is preliminary data.</text>
</comment>
<organism evidence="2 3">
    <name type="scientific">Echinococcus granulosus</name>
    <name type="common">Hydatid tapeworm</name>
    <dbReference type="NCBI Taxonomy" id="6210"/>
    <lineage>
        <taxon>Eukaryota</taxon>
        <taxon>Metazoa</taxon>
        <taxon>Spiralia</taxon>
        <taxon>Lophotrochozoa</taxon>
        <taxon>Platyhelminthes</taxon>
        <taxon>Cestoda</taxon>
        <taxon>Eucestoda</taxon>
        <taxon>Cyclophyllidea</taxon>
        <taxon>Taeniidae</taxon>
        <taxon>Echinococcus</taxon>
        <taxon>Echinococcus granulosus group</taxon>
    </lineage>
</organism>
<name>W6TZ83_ECHGR</name>